<evidence type="ECO:0000313" key="11">
    <source>
        <dbReference type="Proteomes" id="UP000011744"/>
    </source>
</evidence>
<reference evidence="10 11" key="1">
    <citation type="journal article" date="2014" name="Genome Announc.">
        <title>Draft Genome Sequence of Magnetospirillum sp. Strain SO-1, a Freshwater Magnetotactic Bacterium Isolated from the Ol'khovka River, Russia.</title>
        <authorList>
            <person name="Grouzdev D.S."/>
            <person name="Dziuba M.V."/>
            <person name="Sukhacheva M.S."/>
            <person name="Mardanov A.V."/>
            <person name="Beletskiy A.V."/>
            <person name="Kuznetsov B.B."/>
            <person name="Skryabin K.G."/>
        </authorList>
    </citation>
    <scope>NUCLEOTIDE SEQUENCE [LARGE SCALE GENOMIC DNA]</scope>
    <source>
        <strain evidence="10 11">SO-1</strain>
    </source>
</reference>
<dbReference type="PROSITE" id="PS50005">
    <property type="entry name" value="TPR"/>
    <property type="match status" value="1"/>
</dbReference>
<gene>
    <name evidence="10" type="ORF">H261_18542</name>
</gene>
<evidence type="ECO:0000313" key="10">
    <source>
        <dbReference type="EMBL" id="EME68440.1"/>
    </source>
</evidence>
<accession>M2Z2A2</accession>
<keyword evidence="11" id="KW-1185">Reference proteome</keyword>
<evidence type="ECO:0000256" key="5">
    <source>
        <dbReference type="ARBA" id="ARBA00022679"/>
    </source>
</evidence>
<dbReference type="SUPFAM" id="SSF48452">
    <property type="entry name" value="TPR-like"/>
    <property type="match status" value="1"/>
</dbReference>
<dbReference type="eggNOG" id="COG3914">
    <property type="taxonomic scope" value="Bacteria"/>
</dbReference>
<dbReference type="Gene3D" id="3.40.50.2000">
    <property type="entry name" value="Glycogen Phosphorylase B"/>
    <property type="match status" value="1"/>
</dbReference>
<dbReference type="Pfam" id="PF07719">
    <property type="entry name" value="TPR_2"/>
    <property type="match status" value="1"/>
</dbReference>
<evidence type="ECO:0000256" key="3">
    <source>
        <dbReference type="ARBA" id="ARBA00011970"/>
    </source>
</evidence>
<keyword evidence="6" id="KW-0677">Repeat</keyword>
<feature type="domain" description="O-GlcNAc transferase C-terminal" evidence="9">
    <location>
        <begin position="244"/>
        <end position="391"/>
    </location>
</feature>
<dbReference type="RefSeq" id="WP_008620505.1">
    <property type="nucleotide sequence ID" value="NZ_AONQ01000066.1"/>
</dbReference>
<evidence type="ECO:0000256" key="7">
    <source>
        <dbReference type="ARBA" id="ARBA00022803"/>
    </source>
</evidence>
<name>M2Z2A2_9PROT</name>
<keyword evidence="4" id="KW-0328">Glycosyltransferase</keyword>
<evidence type="ECO:0000259" key="9">
    <source>
        <dbReference type="Pfam" id="PF13844"/>
    </source>
</evidence>
<dbReference type="GO" id="GO:0097363">
    <property type="term" value="F:protein O-acetylglucosaminyltransferase activity"/>
    <property type="evidence" value="ECO:0007669"/>
    <property type="project" value="UniProtKB-EC"/>
</dbReference>
<evidence type="ECO:0000256" key="2">
    <source>
        <dbReference type="ARBA" id="ARBA00005386"/>
    </source>
</evidence>
<evidence type="ECO:0000256" key="6">
    <source>
        <dbReference type="ARBA" id="ARBA00022737"/>
    </source>
</evidence>
<protein>
    <recommendedName>
        <fullName evidence="3">protein O-GlcNAc transferase</fullName>
        <ecNumber evidence="3">2.4.1.255</ecNumber>
    </recommendedName>
</protein>
<comment type="similarity">
    <text evidence="2">Belongs to the glycosyltransferase 41 family. O-GlcNAc transferase subfamily.</text>
</comment>
<dbReference type="eggNOG" id="COG0457">
    <property type="taxonomic scope" value="Bacteria"/>
</dbReference>
<dbReference type="InterPro" id="IPR019734">
    <property type="entry name" value="TPR_rpt"/>
</dbReference>
<evidence type="ECO:0000256" key="8">
    <source>
        <dbReference type="PROSITE-ProRule" id="PRU00339"/>
    </source>
</evidence>
<dbReference type="Gene3D" id="1.25.40.10">
    <property type="entry name" value="Tetratricopeptide repeat domain"/>
    <property type="match status" value="1"/>
</dbReference>
<comment type="pathway">
    <text evidence="1">Protein modification; protein glycosylation.</text>
</comment>
<dbReference type="InterPro" id="IPR013105">
    <property type="entry name" value="TPR_2"/>
</dbReference>
<dbReference type="Pfam" id="PF13844">
    <property type="entry name" value="Glyco_transf_41"/>
    <property type="match status" value="2"/>
</dbReference>
<proteinExistence type="inferred from homology"/>
<dbReference type="PANTHER" id="PTHR44998:SF1">
    <property type="entry name" value="UDP-N-ACETYLGLUCOSAMINE--PEPTIDE N-ACETYLGLUCOSAMINYLTRANSFERASE 110 KDA SUBUNIT"/>
    <property type="match status" value="1"/>
</dbReference>
<dbReference type="InterPro" id="IPR029489">
    <property type="entry name" value="OGT/SEC/SPY_C"/>
</dbReference>
<organism evidence="10 11">
    <name type="scientific">Paramagnetospirillum caucaseum</name>
    <dbReference type="NCBI Taxonomy" id="1244869"/>
    <lineage>
        <taxon>Bacteria</taxon>
        <taxon>Pseudomonadati</taxon>
        <taxon>Pseudomonadota</taxon>
        <taxon>Alphaproteobacteria</taxon>
        <taxon>Rhodospirillales</taxon>
        <taxon>Magnetospirillaceae</taxon>
        <taxon>Paramagnetospirillum</taxon>
    </lineage>
</organism>
<dbReference type="Gene3D" id="3.40.50.11380">
    <property type="match status" value="1"/>
</dbReference>
<dbReference type="PATRIC" id="fig|1244869.3.peg.3705"/>
<keyword evidence="7 8" id="KW-0802">TPR repeat</keyword>
<dbReference type="EMBL" id="AONQ01000066">
    <property type="protein sequence ID" value="EME68440.1"/>
    <property type="molecule type" value="Genomic_DNA"/>
</dbReference>
<dbReference type="PANTHER" id="PTHR44998">
    <property type="match status" value="1"/>
</dbReference>
<sequence>MTQDVFLSAVKALTEGRLTLQDVFGTAEALHRSGNTDLALQIYQLWIGLNRDHHLLYAAHFNQAVTLSAIGRPEEARTALEKAIELNPDFYPAYINLGGVMENLGQADAAVDTWNRLATRLGSITGHGIRMKATALKQIARVLEERQQVVSAEEVLRQSLELDNSQRENAEHLLASRMVQCRWPVVVPFEGMDHMAQMRNFSPLSLAAYTDDPLLHLASAWEHCCKMFGRRIARLPEVTPAERADRQRLRIGYVSSDLKAHAVGYLIAEVFGLHDRSKVEIFAYYCGPGGEDPLKQRIRASFDHWTDITTMSDEVAANRIRDDGIDILVDLNGHTKGARTRLFGMRPAPVNVNWLGYPGTMGTPYHHYVIADEWIIPPGREMYCSEKVMRLPCYQANDRQRAVANQPPSRSEVGLPEDGAVFCCFNSQQKISRLMFERWMRILHSVPGSVLWLLEANDEVHNRLWEKAEACGIGRNRVIFGRRLPSPDHLARMTLADLFLDTFPYGAHTTASDALWMSVPILTLSGRSFASRVGGSLLRSAGLPELVCSTPDEYVETAIALGNDRPRLLAYREQLRAAKPNAVMFDTNLLVSRLEGLYAEMWADFMAGRLPRPDLRNLDVYLDAGIEHPAEVIDFAPEDEYFARWRKGLAERDHLYPMPADSRLWTTPQMENG</sequence>
<feature type="domain" description="O-GlcNAc transferase C-terminal" evidence="9">
    <location>
        <begin position="409"/>
        <end position="591"/>
    </location>
</feature>
<evidence type="ECO:0000256" key="1">
    <source>
        <dbReference type="ARBA" id="ARBA00004922"/>
    </source>
</evidence>
<dbReference type="Proteomes" id="UP000011744">
    <property type="component" value="Unassembled WGS sequence"/>
</dbReference>
<comment type="caution">
    <text evidence="10">The sequence shown here is derived from an EMBL/GenBank/DDBJ whole genome shotgun (WGS) entry which is preliminary data.</text>
</comment>
<dbReference type="SMART" id="SM00028">
    <property type="entry name" value="TPR"/>
    <property type="match status" value="2"/>
</dbReference>
<feature type="repeat" description="TPR" evidence="8">
    <location>
        <begin position="57"/>
        <end position="90"/>
    </location>
</feature>
<evidence type="ECO:0000256" key="4">
    <source>
        <dbReference type="ARBA" id="ARBA00022676"/>
    </source>
</evidence>
<keyword evidence="5 10" id="KW-0808">Transferase</keyword>
<dbReference type="AlphaFoldDB" id="M2Z2A2"/>
<dbReference type="STRING" id="1244869.H261_18542"/>
<dbReference type="InterPro" id="IPR011990">
    <property type="entry name" value="TPR-like_helical_dom_sf"/>
</dbReference>
<dbReference type="EC" id="2.4.1.255" evidence="3"/>